<dbReference type="AlphaFoldDB" id="D4LD61"/>
<dbReference type="STRING" id="213810.RUM_14510"/>
<dbReference type="Pfam" id="PF00037">
    <property type="entry name" value="Fer4"/>
    <property type="match status" value="2"/>
</dbReference>
<dbReference type="EMBL" id="FP929052">
    <property type="protein sequence ID" value="CBL17556.1"/>
    <property type="molecule type" value="Genomic_DNA"/>
</dbReference>
<evidence type="ECO:0000256" key="7">
    <source>
        <dbReference type="ARBA" id="ARBA00023004"/>
    </source>
</evidence>
<evidence type="ECO:0000256" key="6">
    <source>
        <dbReference type="ARBA" id="ARBA00022982"/>
    </source>
</evidence>
<evidence type="ECO:0000313" key="15">
    <source>
        <dbReference type="Proteomes" id="UP000007054"/>
    </source>
</evidence>
<feature type="binding site" evidence="10">
    <location>
        <position position="172"/>
    </location>
    <ligand>
        <name>[4Fe-4S] cluster</name>
        <dbReference type="ChEBI" id="CHEBI:49883"/>
        <label>3</label>
    </ligand>
</feature>
<feature type="domain" description="4Fe-4S" evidence="13">
    <location>
        <begin position="34"/>
        <end position="93"/>
    </location>
</feature>
<feature type="region of interest" description="Hydrophobic" evidence="10">
    <location>
        <begin position="1"/>
        <end position="28"/>
    </location>
</feature>
<keyword evidence="5 10" id="KW-1278">Translocase</keyword>
<feature type="binding site" evidence="10">
    <location>
        <position position="178"/>
    </location>
    <ligand>
        <name>[4Fe-4S] cluster</name>
        <dbReference type="ChEBI" id="CHEBI:49883"/>
        <label>3</label>
    </ligand>
</feature>
<evidence type="ECO:0000313" key="14">
    <source>
        <dbReference type="EMBL" id="CBL17556.1"/>
    </source>
</evidence>
<dbReference type="NCBIfam" id="TIGR01944">
    <property type="entry name" value="rnfB"/>
    <property type="match status" value="1"/>
</dbReference>
<keyword evidence="7 10" id="KW-0408">Iron</keyword>
<reference evidence="14" key="2">
    <citation type="submission" date="2010-03" db="EMBL/GenBank/DDBJ databases">
        <authorList>
            <person name="Pajon A."/>
        </authorList>
    </citation>
    <scope>NUCLEOTIDE SEQUENCE</scope>
    <source>
        <strain evidence="14">Type strain: 18P13</strain>
    </source>
</reference>
<keyword evidence="1 10" id="KW-0813">Transport</keyword>
<dbReference type="Gene3D" id="3.30.70.20">
    <property type="match status" value="2"/>
</dbReference>
<dbReference type="Pfam" id="PF04060">
    <property type="entry name" value="FeS"/>
    <property type="match status" value="1"/>
</dbReference>
<feature type="binding site" evidence="10">
    <location>
        <position position="143"/>
    </location>
    <ligand>
        <name>[4Fe-4S] cluster</name>
        <dbReference type="ChEBI" id="CHEBI:49883"/>
        <label>2</label>
    </ligand>
</feature>
<dbReference type="PROSITE" id="PS51656">
    <property type="entry name" value="4FE4S"/>
    <property type="match status" value="1"/>
</dbReference>
<dbReference type="PANTHER" id="PTHR43560">
    <property type="entry name" value="ION-TRANSLOCATING OXIDOREDUCTASE COMPLEX SUBUNIT B"/>
    <property type="match status" value="1"/>
</dbReference>
<feature type="domain" description="4Fe-4S ferredoxin-type" evidence="12">
    <location>
        <begin position="207"/>
        <end position="236"/>
    </location>
</feature>
<dbReference type="PATRIC" id="fig|213810.4.peg.1348"/>
<feature type="domain" description="4Fe-4S ferredoxin-type" evidence="12">
    <location>
        <begin position="237"/>
        <end position="266"/>
    </location>
</feature>
<proteinExistence type="inferred from homology"/>
<keyword evidence="11" id="KW-0812">Transmembrane</keyword>
<evidence type="ECO:0000256" key="9">
    <source>
        <dbReference type="ARBA" id="ARBA00023136"/>
    </source>
</evidence>
<organism evidence="14 15">
    <name type="scientific">Ruminococcus champanellensis (strain DSM 18848 / JCM 17042 / KCTC 15320 / 18P13)</name>
    <dbReference type="NCBI Taxonomy" id="213810"/>
    <lineage>
        <taxon>Bacteria</taxon>
        <taxon>Bacillati</taxon>
        <taxon>Bacillota</taxon>
        <taxon>Clostridia</taxon>
        <taxon>Eubacteriales</taxon>
        <taxon>Oscillospiraceae</taxon>
        <taxon>Ruminococcus</taxon>
    </lineage>
</organism>
<keyword evidence="10" id="KW-1003">Cell membrane</keyword>
<keyword evidence="3 10" id="KW-0479">Metal-binding</keyword>
<evidence type="ECO:0000256" key="3">
    <source>
        <dbReference type="ARBA" id="ARBA00022723"/>
    </source>
</evidence>
<dbReference type="HAMAP" id="MF_00463">
    <property type="entry name" value="RsxB_RnfB"/>
    <property type="match status" value="1"/>
</dbReference>
<feature type="binding site" evidence="10">
    <location>
        <position position="175"/>
    </location>
    <ligand>
        <name>[4Fe-4S] cluster</name>
        <dbReference type="ChEBI" id="CHEBI:49883"/>
        <label>3</label>
    </ligand>
</feature>
<dbReference type="GO" id="GO:0005886">
    <property type="term" value="C:plasma membrane"/>
    <property type="evidence" value="ECO:0007669"/>
    <property type="project" value="UniProtKB-SubCell"/>
</dbReference>
<dbReference type="GO" id="GO:0009055">
    <property type="term" value="F:electron transfer activity"/>
    <property type="evidence" value="ECO:0007669"/>
    <property type="project" value="InterPro"/>
</dbReference>
<comment type="function">
    <text evidence="10">Part of a membrane-bound complex that couples electron transfer with translocation of ions across the membrane.</text>
</comment>
<evidence type="ECO:0000256" key="2">
    <source>
        <dbReference type="ARBA" id="ARBA00022485"/>
    </source>
</evidence>
<keyword evidence="6 10" id="KW-0249">Electron transport</keyword>
<keyword evidence="15" id="KW-1185">Reference proteome</keyword>
<evidence type="ECO:0000259" key="12">
    <source>
        <dbReference type="PROSITE" id="PS51379"/>
    </source>
</evidence>
<dbReference type="BioCyc" id="RCHA213810:RUM_RS07045-MONOMER"/>
<feature type="binding site" evidence="10">
    <location>
        <position position="149"/>
    </location>
    <ligand>
        <name>[4Fe-4S] cluster</name>
        <dbReference type="ChEBI" id="CHEBI:49883"/>
        <label>2</label>
    </ligand>
</feature>
<comment type="subunit">
    <text evidence="10">The complex is composed of six subunits: RnfA, RnfB, RnfC, RnfD, RnfE and RnfG.</text>
</comment>
<feature type="domain" description="4Fe-4S ferredoxin-type" evidence="12">
    <location>
        <begin position="163"/>
        <end position="192"/>
    </location>
</feature>
<protein>
    <recommendedName>
        <fullName evidence="10">Ion-translocating oxidoreductase complex subunit B</fullName>
        <ecNumber evidence="10">7.-.-.-</ecNumber>
    </recommendedName>
    <alternativeName>
        <fullName evidence="10">Rnf electron transport complex subunit B</fullName>
    </alternativeName>
</protein>
<feature type="binding site" evidence="10">
    <location>
        <position position="153"/>
    </location>
    <ligand>
        <name>[4Fe-4S] cluster</name>
        <dbReference type="ChEBI" id="CHEBI:49883"/>
        <label>3</label>
    </ligand>
</feature>
<evidence type="ECO:0000259" key="13">
    <source>
        <dbReference type="PROSITE" id="PS51656"/>
    </source>
</evidence>
<dbReference type="PROSITE" id="PS00198">
    <property type="entry name" value="4FE4S_FER_1"/>
    <property type="match status" value="2"/>
</dbReference>
<dbReference type="InterPro" id="IPR010207">
    <property type="entry name" value="Elect_transpt_cplx_RnfB/RsxB"/>
</dbReference>
<comment type="subcellular location">
    <subcellularLocation>
        <location evidence="10">Cell membrane</location>
    </subcellularLocation>
</comment>
<accession>D4LD61</accession>
<dbReference type="PROSITE" id="PS51379">
    <property type="entry name" value="4FE4S_FER_2"/>
    <property type="match status" value="3"/>
</dbReference>
<comment type="caution">
    <text evidence="10">Lacks conserved residue(s) required for the propagation of feature annotation.</text>
</comment>
<sequence>MSFETYVLPILIFAVLGLLAGVLLTVASKVFEVKVDERIEKISEVLPQANCGACGFAGCGDYATAIVEQGAATNLCKPGGMATAAQVSGIMGTEAEEMVPEVAVLHCNGDCNATQKKFDFNGIPSCQAAKRFYGGTGACSFGCLGYGDCVHVCDNDAISIKEGIAHIEAARCGACGKCVKVCPQHLISIRPVTKHIDVRCSSGENGKLTKLHCKNGCIGCKICEKKCISGAITVTDFHASIDYAKCTGCGVCYEACPVGAITNCEK</sequence>
<dbReference type="InterPro" id="IPR007202">
    <property type="entry name" value="4Fe-4S_dom"/>
</dbReference>
<keyword evidence="2 10" id="KW-0004">4Fe-4S</keyword>
<feature type="binding site" evidence="10">
    <location>
        <position position="182"/>
    </location>
    <ligand>
        <name>[4Fe-4S] cluster</name>
        <dbReference type="ChEBI" id="CHEBI:49883"/>
        <label>2</label>
    </ligand>
</feature>
<feature type="binding site" evidence="10">
    <location>
        <position position="51"/>
    </location>
    <ligand>
        <name>[4Fe-4S] cluster</name>
        <dbReference type="ChEBI" id="CHEBI:49883"/>
        <label>1</label>
    </ligand>
</feature>
<feature type="transmembrane region" description="Helical" evidence="11">
    <location>
        <begin position="6"/>
        <end position="31"/>
    </location>
</feature>
<dbReference type="InterPro" id="IPR017900">
    <property type="entry name" value="4Fe4S_Fe_S_CS"/>
</dbReference>
<dbReference type="Proteomes" id="UP000007054">
    <property type="component" value="Chromosome"/>
</dbReference>
<name>D4LD61_RUMC1</name>
<dbReference type="PANTHER" id="PTHR43560:SF1">
    <property type="entry name" value="ION-TRANSLOCATING OXIDOREDUCTASE COMPLEX SUBUNIT B"/>
    <property type="match status" value="1"/>
</dbReference>
<dbReference type="GO" id="GO:0046872">
    <property type="term" value="F:metal ion binding"/>
    <property type="evidence" value="ECO:0007669"/>
    <property type="project" value="UniProtKB-KW"/>
</dbReference>
<evidence type="ECO:0000256" key="11">
    <source>
        <dbReference type="SAM" id="Phobius"/>
    </source>
</evidence>
<evidence type="ECO:0000256" key="4">
    <source>
        <dbReference type="ARBA" id="ARBA00022737"/>
    </source>
</evidence>
<dbReference type="RefSeq" id="WP_015558463.1">
    <property type="nucleotide sequence ID" value="NC_021039.1"/>
</dbReference>
<dbReference type="Gene3D" id="1.10.15.40">
    <property type="entry name" value="Electron transport complex subunit B, putative Fe-S cluster"/>
    <property type="match status" value="1"/>
</dbReference>
<dbReference type="EC" id="7.-.-.-" evidence="10"/>
<dbReference type="SUPFAM" id="SSF54862">
    <property type="entry name" value="4Fe-4S ferredoxins"/>
    <property type="match status" value="1"/>
</dbReference>
<dbReference type="CDD" id="cd10549">
    <property type="entry name" value="MtMvhB_like"/>
    <property type="match status" value="1"/>
</dbReference>
<evidence type="ECO:0000256" key="1">
    <source>
        <dbReference type="ARBA" id="ARBA00022448"/>
    </source>
</evidence>
<evidence type="ECO:0000256" key="8">
    <source>
        <dbReference type="ARBA" id="ARBA00023014"/>
    </source>
</evidence>
<dbReference type="GeneID" id="83156174"/>
<comment type="similarity">
    <text evidence="10">Belongs to the 4Fe4S bacterial-type ferredoxin family. RnfB subfamily.</text>
</comment>
<keyword evidence="8 10" id="KW-0411">Iron-sulfur</keyword>
<keyword evidence="9 10" id="KW-0472">Membrane</keyword>
<dbReference type="OrthoDB" id="9789936at2"/>
<dbReference type="InterPro" id="IPR017896">
    <property type="entry name" value="4Fe4S_Fe-S-bd"/>
</dbReference>
<gene>
    <name evidence="10" type="primary">rnfB</name>
    <name evidence="14" type="ordered locus">RUM_14510</name>
</gene>
<comment type="cofactor">
    <cofactor evidence="10">
        <name>[4Fe-4S] cluster</name>
        <dbReference type="ChEBI" id="CHEBI:49883"/>
    </cofactor>
    <text evidence="10">Binds 3 [4Fe-4S] clusters.</text>
</comment>
<feature type="binding site" evidence="10">
    <location>
        <position position="54"/>
    </location>
    <ligand>
        <name>[4Fe-4S] cluster</name>
        <dbReference type="ChEBI" id="CHEBI:49883"/>
        <label>1</label>
    </ligand>
</feature>
<keyword evidence="4 10" id="KW-0677">Repeat</keyword>
<feature type="binding site" evidence="10">
    <location>
        <position position="76"/>
    </location>
    <ligand>
        <name>[4Fe-4S] cluster</name>
        <dbReference type="ChEBI" id="CHEBI:49883"/>
        <label>1</label>
    </ligand>
</feature>
<dbReference type="InterPro" id="IPR050395">
    <property type="entry name" value="4Fe4S_Ferredoxin_RnfB"/>
</dbReference>
<dbReference type="HOGENOM" id="CLU_053470_0_0_9"/>
<evidence type="ECO:0000256" key="5">
    <source>
        <dbReference type="ARBA" id="ARBA00022967"/>
    </source>
</evidence>
<evidence type="ECO:0000256" key="10">
    <source>
        <dbReference type="HAMAP-Rule" id="MF_00463"/>
    </source>
</evidence>
<dbReference type="GO" id="GO:0022900">
    <property type="term" value="P:electron transport chain"/>
    <property type="evidence" value="ECO:0007669"/>
    <property type="project" value="UniProtKB-UniRule"/>
</dbReference>
<feature type="binding site" evidence="10">
    <location>
        <position position="139"/>
    </location>
    <ligand>
        <name>[4Fe-4S] cluster</name>
        <dbReference type="ChEBI" id="CHEBI:49883"/>
        <label>2</label>
    </ligand>
</feature>
<keyword evidence="11" id="KW-1133">Transmembrane helix</keyword>
<dbReference type="GO" id="GO:0051539">
    <property type="term" value="F:4 iron, 4 sulfur cluster binding"/>
    <property type="evidence" value="ECO:0007669"/>
    <property type="project" value="UniProtKB-UniRule"/>
</dbReference>
<dbReference type="KEGG" id="rch:RUM_14510"/>
<feature type="binding site" evidence="10">
    <location>
        <position position="59"/>
    </location>
    <ligand>
        <name>[4Fe-4S] cluster</name>
        <dbReference type="ChEBI" id="CHEBI:49883"/>
        <label>1</label>
    </ligand>
</feature>
<reference evidence="14" key="1">
    <citation type="submission" date="2010-03" db="EMBL/GenBank/DDBJ databases">
        <title>The genome sequence of Ruminococcus sp. 18P13.</title>
        <authorList>
            <consortium name="metaHIT consortium -- http://www.metahit.eu/"/>
            <person name="Pajon A."/>
            <person name="Turner K."/>
            <person name="Parkhill J."/>
            <person name="Bernalier A."/>
        </authorList>
    </citation>
    <scope>NUCLEOTIDE SEQUENCE [LARGE SCALE GENOMIC DNA]</scope>
    <source>
        <strain evidence="14">Type strain: 18P13</strain>
    </source>
</reference>